<gene>
    <name evidence="3" type="ORF">ADEAN_000856700</name>
</gene>
<feature type="region of interest" description="Disordered" evidence="2">
    <location>
        <begin position="287"/>
        <end position="313"/>
    </location>
</feature>
<feature type="compositionally biased region" description="Basic and acidic residues" evidence="2">
    <location>
        <begin position="601"/>
        <end position="629"/>
    </location>
</feature>
<evidence type="ECO:0000256" key="1">
    <source>
        <dbReference type="SAM" id="Coils"/>
    </source>
</evidence>
<keyword evidence="1" id="KW-0175">Coiled coil</keyword>
<protein>
    <submittedName>
        <fullName evidence="3">Uncharacterized protein</fullName>
    </submittedName>
</protein>
<keyword evidence="4" id="KW-1185">Reference proteome</keyword>
<evidence type="ECO:0000313" key="3">
    <source>
        <dbReference type="EMBL" id="CAD2221040.1"/>
    </source>
</evidence>
<feature type="region of interest" description="Disordered" evidence="2">
    <location>
        <begin position="371"/>
        <end position="396"/>
    </location>
</feature>
<feature type="compositionally biased region" description="Polar residues" evidence="2">
    <location>
        <begin position="72"/>
        <end position="81"/>
    </location>
</feature>
<sequence length="940" mass="104498">MKREMVDASCNTVDDRGAMHVAVVRGSVTQIFADGGEEEDVCTTARGVSQRSETWVDDSRESSGPATVVAGRSSSQRQASPSILKPEEEGGEADGGELPTTVNRRLQVSADTSEAPTVVAPRRTRAGIATMTDDEALQKLAVEMLADGKLVLEKELVQDLYHRQFPAQAEESQSAIAPLTASKRYLLANGSLNSEAILQNHNSSSSQQLVRYTSTGVNATRSTEDKDTMTEQLDQQRLHDMEEAIELYQQSLNETLLMLLTEDEKKALRAQLLENPVARREKGNSLLSLSTRNGDGQRHMSIPVSSRHRRLTSTTDDVGAGVIKHRRSSLDRPEEEKYVNIDDTTELNGAAKAPANFPVINTANNTVMRHRRSSVEPLTPLAPPPVNPDSASDVSVSVDVSPSRSFKQPVFQSAAAASMTIDSNTNVAPRAGSEEKLTATANGDVSLLEVIRDLDPVEVLDRVLNELVYYKKAEEPALRRSLGEKEEELQSLRHKMAELENLLNELYSQLVQAASGDDEEEATRRHAAPRSLPSNAGNSSREEIDSSNLSSIAPSSSRHNSARLSMPDALREQVKKIQKDLNAQTNNNNNSELPSEPSPIPERDNTQVHEAQEKRDATLPYRDGDRETTPEMGLSNASEAFNRFEVQKYDFIRDGPNAANPNAPLVAHTPLRTDEKNAGNTYARTTVDAAENNLFPSQPEKERTSPTKRSAMEVGESNLQIAKNAKGQLILLLLRITQLRNLCSEREEHIRKLEEQLEEMKNKKEDFAQETDALRQMIDTLRRENALMHSALNDMNVDLHAYRSKLMARESENKQLEAEAAKLKIKTSRLLTTAEQQEFCDMGEVELVMKAEDVAAMGDDLRKCATYRDVVLIEKKQKLISRDLKRLKRFSNVMLQLLQLRPRFNTANLESRRLNMLQSLADLTGRMEVVNEVLLKSEVS</sequence>
<feature type="region of interest" description="Disordered" evidence="2">
    <location>
        <begin position="43"/>
        <end position="99"/>
    </location>
</feature>
<accession>A0A7G2CMH3</accession>
<feature type="compositionally biased region" description="Low complexity" evidence="2">
    <location>
        <begin position="586"/>
        <end position="595"/>
    </location>
</feature>
<feature type="region of interest" description="Disordered" evidence="2">
    <location>
        <begin position="513"/>
        <end position="566"/>
    </location>
</feature>
<feature type="compositionally biased region" description="Low complexity" evidence="2">
    <location>
        <begin position="546"/>
        <end position="557"/>
    </location>
</feature>
<dbReference type="AlphaFoldDB" id="A0A7G2CMH3"/>
<feature type="region of interest" description="Disordered" evidence="2">
    <location>
        <begin position="581"/>
        <end position="632"/>
    </location>
</feature>
<name>A0A7G2CMH3_9TRYP</name>
<evidence type="ECO:0000313" key="4">
    <source>
        <dbReference type="Proteomes" id="UP000515908"/>
    </source>
</evidence>
<dbReference type="EMBL" id="LR877163">
    <property type="protein sequence ID" value="CAD2221040.1"/>
    <property type="molecule type" value="Genomic_DNA"/>
</dbReference>
<evidence type="ECO:0000256" key="2">
    <source>
        <dbReference type="SAM" id="MobiDB-lite"/>
    </source>
</evidence>
<dbReference type="Proteomes" id="UP000515908">
    <property type="component" value="Chromosome 19"/>
</dbReference>
<feature type="coiled-coil region" evidence="1">
    <location>
        <begin position="736"/>
        <end position="833"/>
    </location>
</feature>
<feature type="coiled-coil region" evidence="1">
    <location>
        <begin position="482"/>
        <end position="509"/>
    </location>
</feature>
<reference evidence="3 4" key="1">
    <citation type="submission" date="2020-08" db="EMBL/GenBank/DDBJ databases">
        <authorList>
            <person name="Newling K."/>
            <person name="Davey J."/>
            <person name="Forrester S."/>
        </authorList>
    </citation>
    <scope>NUCLEOTIDE SEQUENCE [LARGE SCALE GENOMIC DNA]</scope>
    <source>
        <strain evidence="4">Crithidia deanei Carvalho (ATCC PRA-265)</strain>
    </source>
</reference>
<dbReference type="VEuPathDB" id="TriTrypDB:ADEAN_000856700"/>
<organism evidence="3 4">
    <name type="scientific">Angomonas deanei</name>
    <dbReference type="NCBI Taxonomy" id="59799"/>
    <lineage>
        <taxon>Eukaryota</taxon>
        <taxon>Discoba</taxon>
        <taxon>Euglenozoa</taxon>
        <taxon>Kinetoplastea</taxon>
        <taxon>Metakinetoplastina</taxon>
        <taxon>Trypanosomatida</taxon>
        <taxon>Trypanosomatidae</taxon>
        <taxon>Strigomonadinae</taxon>
        <taxon>Angomonas</taxon>
    </lineage>
</organism>
<proteinExistence type="predicted"/>